<proteinExistence type="predicted"/>
<keyword evidence="2" id="KW-1185">Reference proteome</keyword>
<dbReference type="Proteomes" id="UP000027195">
    <property type="component" value="Unassembled WGS sequence"/>
</dbReference>
<evidence type="ECO:0000313" key="1">
    <source>
        <dbReference type="EMBL" id="KDQ17621.1"/>
    </source>
</evidence>
<evidence type="ECO:0000313" key="2">
    <source>
        <dbReference type="Proteomes" id="UP000027195"/>
    </source>
</evidence>
<gene>
    <name evidence="1" type="ORF">BOTBODRAFT_29796</name>
</gene>
<name>A0A067N1F4_BOTB1</name>
<dbReference type="InParanoid" id="A0A067N1F4"/>
<sequence length="87" mass="9825">MIQTKCGFFYECIHHAIGLVVCSTQILLGNTLKAMVFRIQDSLDHDPTLLNLDRASFILLSPTKRVLSCRYRALALKISEGCRTQLL</sequence>
<dbReference type="EMBL" id="KL198023">
    <property type="protein sequence ID" value="KDQ17621.1"/>
    <property type="molecule type" value="Genomic_DNA"/>
</dbReference>
<dbReference type="AlphaFoldDB" id="A0A067N1F4"/>
<accession>A0A067N1F4</accession>
<protein>
    <submittedName>
        <fullName evidence="1">Uncharacterized protein</fullName>
    </submittedName>
</protein>
<dbReference type="HOGENOM" id="CLU_2489298_0_0_1"/>
<reference evidence="2" key="1">
    <citation type="journal article" date="2014" name="Proc. Natl. Acad. Sci. U.S.A.">
        <title>Extensive sampling of basidiomycete genomes demonstrates inadequacy of the white-rot/brown-rot paradigm for wood decay fungi.</title>
        <authorList>
            <person name="Riley R."/>
            <person name="Salamov A.A."/>
            <person name="Brown D.W."/>
            <person name="Nagy L.G."/>
            <person name="Floudas D."/>
            <person name="Held B.W."/>
            <person name="Levasseur A."/>
            <person name="Lombard V."/>
            <person name="Morin E."/>
            <person name="Otillar R."/>
            <person name="Lindquist E.A."/>
            <person name="Sun H."/>
            <person name="LaButti K.M."/>
            <person name="Schmutz J."/>
            <person name="Jabbour D."/>
            <person name="Luo H."/>
            <person name="Baker S.E."/>
            <person name="Pisabarro A.G."/>
            <person name="Walton J.D."/>
            <person name="Blanchette R.A."/>
            <person name="Henrissat B."/>
            <person name="Martin F."/>
            <person name="Cullen D."/>
            <person name="Hibbett D.S."/>
            <person name="Grigoriev I.V."/>
        </authorList>
    </citation>
    <scope>NUCLEOTIDE SEQUENCE [LARGE SCALE GENOMIC DNA]</scope>
    <source>
        <strain evidence="2">FD-172 SS1</strain>
    </source>
</reference>
<feature type="non-terminal residue" evidence="1">
    <location>
        <position position="87"/>
    </location>
</feature>
<organism evidence="1 2">
    <name type="scientific">Botryobasidium botryosum (strain FD-172 SS1)</name>
    <dbReference type="NCBI Taxonomy" id="930990"/>
    <lineage>
        <taxon>Eukaryota</taxon>
        <taxon>Fungi</taxon>
        <taxon>Dikarya</taxon>
        <taxon>Basidiomycota</taxon>
        <taxon>Agaricomycotina</taxon>
        <taxon>Agaricomycetes</taxon>
        <taxon>Cantharellales</taxon>
        <taxon>Botryobasidiaceae</taxon>
        <taxon>Botryobasidium</taxon>
    </lineage>
</organism>